<dbReference type="EMBL" id="JAUSRV010000001">
    <property type="protein sequence ID" value="MDP9968855.1"/>
    <property type="molecule type" value="Genomic_DNA"/>
</dbReference>
<keyword evidence="2" id="KW-0479">Metal-binding</keyword>
<reference evidence="7" key="1">
    <citation type="submission" date="2023-07" db="EMBL/GenBank/DDBJ databases">
        <title>Sorghum-associated microbial communities from plants grown in Nebraska, USA.</title>
        <authorList>
            <person name="Schachtman D."/>
        </authorList>
    </citation>
    <scope>NUCLEOTIDE SEQUENCE</scope>
    <source>
        <strain evidence="7">DS3315</strain>
    </source>
</reference>
<organism evidence="7 8">
    <name type="scientific">Variovorax paradoxus</name>
    <dbReference type="NCBI Taxonomy" id="34073"/>
    <lineage>
        <taxon>Bacteria</taxon>
        <taxon>Pseudomonadati</taxon>
        <taxon>Pseudomonadota</taxon>
        <taxon>Betaproteobacteria</taxon>
        <taxon>Burkholderiales</taxon>
        <taxon>Comamonadaceae</taxon>
        <taxon>Variovorax</taxon>
    </lineage>
</organism>
<keyword evidence="1" id="KW-0001">2Fe-2S</keyword>
<proteinExistence type="predicted"/>
<dbReference type="Gene3D" id="2.102.10.10">
    <property type="entry name" value="Rieske [2Fe-2S] iron-sulphur domain"/>
    <property type="match status" value="1"/>
</dbReference>
<dbReference type="Pfam" id="PF00355">
    <property type="entry name" value="Rieske"/>
    <property type="match status" value="1"/>
</dbReference>
<keyword evidence="7" id="KW-0503">Monooxygenase</keyword>
<evidence type="ECO:0000256" key="4">
    <source>
        <dbReference type="ARBA" id="ARBA00023004"/>
    </source>
</evidence>
<evidence type="ECO:0000256" key="2">
    <source>
        <dbReference type="ARBA" id="ARBA00022723"/>
    </source>
</evidence>
<keyword evidence="4" id="KW-0408">Iron</keyword>
<dbReference type="GO" id="GO:0005506">
    <property type="term" value="F:iron ion binding"/>
    <property type="evidence" value="ECO:0007669"/>
    <property type="project" value="InterPro"/>
</dbReference>
<sequence length="349" mass="39098">MTLSTDPFVRNVWYMGAWSHEVQDKPLARRILGRPVVFFRGADEVVGALEDRCCHRAAPLSLGRIAGNNLQCGYHGLCFNPQGVCVRVPGQDAIPPAARVPSFEAVEQDAVVWIWMGDADKADRSSIPRFPRHTDPSWRWSGAHFSYKADHLLLYDNLLDLTHVGYVHPFTIGGNEEEHSSAQMTVERTDRGAKGTRWMRDVDPPAAYTAVWHFTGRIDRCQVIRFQAGLVTISILAKDAGTLRSEDDAENAYESYGFHAVTPAGKDNAHYFWSVGIPASLDERDSGLLPRKHEIARATFEEDRAILEAQYSRMREFPDRPVVAIRSDALSMAARRVWADLAKHESAPS</sequence>
<evidence type="ECO:0000313" key="8">
    <source>
        <dbReference type="Proteomes" id="UP001224845"/>
    </source>
</evidence>
<dbReference type="InterPro" id="IPR017941">
    <property type="entry name" value="Rieske_2Fe-2S"/>
</dbReference>
<dbReference type="AlphaFoldDB" id="A0AAW8E7M8"/>
<dbReference type="PROSITE" id="PS51296">
    <property type="entry name" value="RIESKE"/>
    <property type="match status" value="1"/>
</dbReference>
<protein>
    <submittedName>
        <fullName evidence="7">Vanillate O-demethylase monooxygenase subunit</fullName>
        <ecNumber evidence="7">1.14.13.82</ecNumber>
    </submittedName>
</protein>
<comment type="caution">
    <text evidence="7">The sequence shown here is derived from an EMBL/GenBank/DDBJ whole genome shotgun (WGS) entry which is preliminary data.</text>
</comment>
<dbReference type="InterPro" id="IPR036922">
    <property type="entry name" value="Rieske_2Fe-2S_sf"/>
</dbReference>
<dbReference type="SUPFAM" id="SSF55961">
    <property type="entry name" value="Bet v1-like"/>
    <property type="match status" value="1"/>
</dbReference>
<dbReference type="InterPro" id="IPR015881">
    <property type="entry name" value="ARHD_Rieske_2Fe_2S"/>
</dbReference>
<dbReference type="PROSITE" id="PS00570">
    <property type="entry name" value="RING_HYDROXYL_ALPHA"/>
    <property type="match status" value="1"/>
</dbReference>
<keyword evidence="5" id="KW-0411">Iron-sulfur</keyword>
<feature type="domain" description="Rieske" evidence="6">
    <location>
        <begin position="13"/>
        <end position="114"/>
    </location>
</feature>
<dbReference type="InterPro" id="IPR044043">
    <property type="entry name" value="VanA_C_cat"/>
</dbReference>
<dbReference type="EC" id="1.14.13.82" evidence="7"/>
<dbReference type="GO" id="GO:0051537">
    <property type="term" value="F:2 iron, 2 sulfur cluster binding"/>
    <property type="evidence" value="ECO:0007669"/>
    <property type="project" value="UniProtKB-KW"/>
</dbReference>
<accession>A0AAW8E7M8</accession>
<name>A0AAW8E7M8_VARPD</name>
<dbReference type="Proteomes" id="UP001224845">
    <property type="component" value="Unassembled WGS sequence"/>
</dbReference>
<dbReference type="InterPro" id="IPR050584">
    <property type="entry name" value="Cholesterol_7-desaturase"/>
</dbReference>
<dbReference type="PANTHER" id="PTHR21266:SF60">
    <property type="entry name" value="3-KETOSTEROID-9-ALPHA-MONOOXYGENASE, OXYGENASE COMPONENT"/>
    <property type="match status" value="1"/>
</dbReference>
<dbReference type="Gene3D" id="3.90.380.10">
    <property type="entry name" value="Naphthalene 1,2-dioxygenase Alpha Subunit, Chain A, domain 1"/>
    <property type="match status" value="1"/>
</dbReference>
<dbReference type="Pfam" id="PF19112">
    <property type="entry name" value="VanA_C"/>
    <property type="match status" value="1"/>
</dbReference>
<dbReference type="PANTHER" id="PTHR21266">
    <property type="entry name" value="IRON-SULFUR DOMAIN CONTAINING PROTEIN"/>
    <property type="match status" value="1"/>
</dbReference>
<dbReference type="RefSeq" id="WP_307591440.1">
    <property type="nucleotide sequence ID" value="NZ_JAUSRV010000001.1"/>
</dbReference>
<evidence type="ECO:0000313" key="7">
    <source>
        <dbReference type="EMBL" id="MDP9968855.1"/>
    </source>
</evidence>
<evidence type="ECO:0000256" key="5">
    <source>
        <dbReference type="ARBA" id="ARBA00023014"/>
    </source>
</evidence>
<gene>
    <name evidence="7" type="ORF">J2W39_000078</name>
</gene>
<evidence type="ECO:0000256" key="1">
    <source>
        <dbReference type="ARBA" id="ARBA00022714"/>
    </source>
</evidence>
<evidence type="ECO:0000256" key="3">
    <source>
        <dbReference type="ARBA" id="ARBA00023002"/>
    </source>
</evidence>
<keyword evidence="3 7" id="KW-0560">Oxidoreductase</keyword>
<evidence type="ECO:0000259" key="6">
    <source>
        <dbReference type="PROSITE" id="PS51296"/>
    </source>
</evidence>
<dbReference type="SUPFAM" id="SSF50022">
    <property type="entry name" value="ISP domain"/>
    <property type="match status" value="1"/>
</dbReference>
<dbReference type="GO" id="GO:0018489">
    <property type="term" value="F:vanillate monooxygenase activity"/>
    <property type="evidence" value="ECO:0007669"/>
    <property type="project" value="UniProtKB-EC"/>
</dbReference>